<dbReference type="InterPro" id="IPR036390">
    <property type="entry name" value="WH_DNA-bd_sf"/>
</dbReference>
<dbReference type="GO" id="GO:0005737">
    <property type="term" value="C:cytoplasm"/>
    <property type="evidence" value="ECO:0000318"/>
    <property type="project" value="GO_Central"/>
</dbReference>
<feature type="compositionally biased region" description="Low complexity" evidence="4">
    <location>
        <begin position="23"/>
        <end position="35"/>
    </location>
</feature>
<dbReference type="SUPFAM" id="SSF46785">
    <property type="entry name" value="Winged helix' DNA-binding domain"/>
    <property type="match status" value="1"/>
</dbReference>
<feature type="compositionally biased region" description="Polar residues" evidence="4">
    <location>
        <begin position="464"/>
        <end position="511"/>
    </location>
</feature>
<feature type="domain" description="SH3" evidence="5">
    <location>
        <begin position="1532"/>
        <end position="1599"/>
    </location>
</feature>
<dbReference type="Pfam" id="PF00621">
    <property type="entry name" value="RhoGEF"/>
    <property type="match status" value="1"/>
</dbReference>
<evidence type="ECO:0000259" key="6">
    <source>
        <dbReference type="PROSITE" id="PS50010"/>
    </source>
</evidence>
<feature type="compositionally biased region" description="Polar residues" evidence="4">
    <location>
        <begin position="237"/>
        <end position="258"/>
    </location>
</feature>
<dbReference type="PANTHER" id="PTHR12673:SF159">
    <property type="entry name" value="LD03170P"/>
    <property type="match status" value="1"/>
</dbReference>
<dbReference type="SMART" id="SM00049">
    <property type="entry name" value="DEP"/>
    <property type="match status" value="1"/>
</dbReference>
<dbReference type="InterPro" id="IPR036388">
    <property type="entry name" value="WH-like_DNA-bd_sf"/>
</dbReference>
<feature type="region of interest" description="Disordered" evidence="4">
    <location>
        <begin position="690"/>
        <end position="792"/>
    </location>
</feature>
<evidence type="ECO:0000256" key="1">
    <source>
        <dbReference type="ARBA" id="ARBA00022443"/>
    </source>
</evidence>
<dbReference type="InterPro" id="IPR051092">
    <property type="entry name" value="FYVE_RhoGEF_PH"/>
</dbReference>
<feature type="compositionally biased region" description="Low complexity" evidence="4">
    <location>
        <begin position="936"/>
        <end position="961"/>
    </location>
</feature>
<feature type="region of interest" description="Disordered" evidence="4">
    <location>
        <begin position="808"/>
        <end position="841"/>
    </location>
</feature>
<evidence type="ECO:0000313" key="7">
    <source>
        <dbReference type="EMBL" id="EDQ90645.1"/>
    </source>
</evidence>
<evidence type="ECO:0000259" key="5">
    <source>
        <dbReference type="PROSITE" id="PS50002"/>
    </source>
</evidence>
<feature type="domain" description="DH" evidence="6">
    <location>
        <begin position="1185"/>
        <end position="1382"/>
    </location>
</feature>
<dbReference type="InterPro" id="IPR000219">
    <property type="entry name" value="DH_dom"/>
</dbReference>
<feature type="compositionally biased region" description="Low complexity" evidence="4">
    <location>
        <begin position="877"/>
        <end position="921"/>
    </location>
</feature>
<feature type="compositionally biased region" description="Polar residues" evidence="4">
    <location>
        <begin position="739"/>
        <end position="754"/>
    </location>
</feature>
<feature type="compositionally biased region" description="Pro residues" evidence="4">
    <location>
        <begin position="375"/>
        <end position="385"/>
    </location>
</feature>
<feature type="compositionally biased region" description="Polar residues" evidence="4">
    <location>
        <begin position="288"/>
        <end position="302"/>
    </location>
</feature>
<protein>
    <recommendedName>
        <fullName evidence="9">DH domain-containing protein</fullName>
    </recommendedName>
</protein>
<feature type="compositionally biased region" description="Low complexity" evidence="4">
    <location>
        <begin position="143"/>
        <end position="157"/>
    </location>
</feature>
<keyword evidence="1 2" id="KW-0728">SH3 domain</keyword>
<organism evidence="7 8">
    <name type="scientific">Monosiga brevicollis</name>
    <name type="common">Choanoflagellate</name>
    <dbReference type="NCBI Taxonomy" id="81824"/>
    <lineage>
        <taxon>Eukaryota</taxon>
        <taxon>Choanoflagellata</taxon>
        <taxon>Craspedida</taxon>
        <taxon>Salpingoecidae</taxon>
        <taxon>Monosiga</taxon>
    </lineage>
</organism>
<evidence type="ECO:0008006" key="9">
    <source>
        <dbReference type="Google" id="ProtNLM"/>
    </source>
</evidence>
<feature type="compositionally biased region" description="Low complexity" evidence="4">
    <location>
        <begin position="768"/>
        <end position="792"/>
    </location>
</feature>
<dbReference type="GO" id="GO:0035556">
    <property type="term" value="P:intracellular signal transduction"/>
    <property type="evidence" value="ECO:0007669"/>
    <property type="project" value="InterPro"/>
</dbReference>
<feature type="compositionally biased region" description="Polar residues" evidence="4">
    <location>
        <begin position="36"/>
        <end position="65"/>
    </location>
</feature>
<dbReference type="Gene3D" id="1.10.10.10">
    <property type="entry name" value="Winged helix-like DNA-binding domain superfamily/Winged helix DNA-binding domain"/>
    <property type="match status" value="1"/>
</dbReference>
<dbReference type="KEGG" id="mbr:MONBRDRAFT_7068"/>
<gene>
    <name evidence="7" type="ORF">MONBRDRAFT_7068</name>
</gene>
<evidence type="ECO:0000256" key="4">
    <source>
        <dbReference type="SAM" id="MobiDB-lite"/>
    </source>
</evidence>
<dbReference type="SUPFAM" id="SSF48065">
    <property type="entry name" value="DBL homology domain (DH-domain)"/>
    <property type="match status" value="1"/>
</dbReference>
<dbReference type="SUPFAM" id="SSF50729">
    <property type="entry name" value="PH domain-like"/>
    <property type="match status" value="1"/>
</dbReference>
<feature type="compositionally biased region" description="Low complexity" evidence="4">
    <location>
        <begin position="319"/>
        <end position="340"/>
    </location>
</feature>
<dbReference type="InterPro" id="IPR035899">
    <property type="entry name" value="DBL_dom_sf"/>
</dbReference>
<dbReference type="CDD" id="cd00174">
    <property type="entry name" value="SH3"/>
    <property type="match status" value="1"/>
</dbReference>
<dbReference type="EMBL" id="CH991547">
    <property type="protein sequence ID" value="EDQ90645.1"/>
    <property type="molecule type" value="Genomic_DNA"/>
</dbReference>
<dbReference type="Gene3D" id="2.30.29.30">
    <property type="entry name" value="Pleckstrin-homology domain (PH domain)/Phosphotyrosine-binding domain (PTB)"/>
    <property type="match status" value="1"/>
</dbReference>
<dbReference type="PROSITE" id="PS50010">
    <property type="entry name" value="DH_2"/>
    <property type="match status" value="1"/>
</dbReference>
<dbReference type="PROSITE" id="PS50002">
    <property type="entry name" value="SH3"/>
    <property type="match status" value="1"/>
</dbReference>
<feature type="region of interest" description="Disordered" evidence="4">
    <location>
        <begin position="1025"/>
        <end position="1092"/>
    </location>
</feature>
<dbReference type="SMART" id="SM00326">
    <property type="entry name" value="SH3"/>
    <property type="match status" value="1"/>
</dbReference>
<dbReference type="SUPFAM" id="SSF50044">
    <property type="entry name" value="SH3-domain"/>
    <property type="match status" value="1"/>
</dbReference>
<dbReference type="GO" id="GO:0005085">
    <property type="term" value="F:guanyl-nucleotide exchange factor activity"/>
    <property type="evidence" value="ECO:0000318"/>
    <property type="project" value="GO_Central"/>
</dbReference>
<dbReference type="RefSeq" id="XP_001744696.1">
    <property type="nucleotide sequence ID" value="XM_001744644.1"/>
</dbReference>
<dbReference type="InterPro" id="IPR001452">
    <property type="entry name" value="SH3_domain"/>
</dbReference>
<evidence type="ECO:0000256" key="2">
    <source>
        <dbReference type="PROSITE-ProRule" id="PRU00192"/>
    </source>
</evidence>
<feature type="compositionally biased region" description="Pro residues" evidence="4">
    <location>
        <begin position="68"/>
        <end position="80"/>
    </location>
</feature>
<dbReference type="STRING" id="81824.A9UVT8"/>
<dbReference type="Gene3D" id="2.30.30.40">
    <property type="entry name" value="SH3 Domains"/>
    <property type="match status" value="1"/>
</dbReference>
<reference evidence="7 8" key="1">
    <citation type="journal article" date="2008" name="Nature">
        <title>The genome of the choanoflagellate Monosiga brevicollis and the origin of metazoans.</title>
        <authorList>
            <consortium name="JGI Sequencing"/>
            <person name="King N."/>
            <person name="Westbrook M.J."/>
            <person name="Young S.L."/>
            <person name="Kuo A."/>
            <person name="Abedin M."/>
            <person name="Chapman J."/>
            <person name="Fairclough S."/>
            <person name="Hellsten U."/>
            <person name="Isogai Y."/>
            <person name="Letunic I."/>
            <person name="Marr M."/>
            <person name="Pincus D."/>
            <person name="Putnam N."/>
            <person name="Rokas A."/>
            <person name="Wright K.J."/>
            <person name="Zuzow R."/>
            <person name="Dirks W."/>
            <person name="Good M."/>
            <person name="Goodstein D."/>
            <person name="Lemons D."/>
            <person name="Li W."/>
            <person name="Lyons J.B."/>
            <person name="Morris A."/>
            <person name="Nichols S."/>
            <person name="Richter D.J."/>
            <person name="Salamov A."/>
            <person name="Bork P."/>
            <person name="Lim W.A."/>
            <person name="Manning G."/>
            <person name="Miller W.T."/>
            <person name="McGinnis W."/>
            <person name="Shapiro H."/>
            <person name="Tjian R."/>
            <person name="Grigoriev I.V."/>
            <person name="Rokhsar D."/>
        </authorList>
    </citation>
    <scope>NUCLEOTIDE SEQUENCE [LARGE SCALE GENOMIC DNA]</scope>
    <source>
        <strain evidence="8">MX1 / ATCC 50154</strain>
    </source>
</reference>
<evidence type="ECO:0000256" key="3">
    <source>
        <dbReference type="SAM" id="Coils"/>
    </source>
</evidence>
<dbReference type="SMART" id="SM00325">
    <property type="entry name" value="RhoGEF"/>
    <property type="match status" value="1"/>
</dbReference>
<feature type="compositionally biased region" description="Low complexity" evidence="4">
    <location>
        <begin position="98"/>
        <end position="110"/>
    </location>
</feature>
<feature type="region of interest" description="Disordered" evidence="4">
    <location>
        <begin position="1"/>
        <end position="526"/>
    </location>
</feature>
<name>A9UVT8_MONBE</name>
<dbReference type="GeneID" id="5890038"/>
<dbReference type="Proteomes" id="UP000001357">
    <property type="component" value="Unassembled WGS sequence"/>
</dbReference>
<dbReference type="Gene3D" id="1.20.900.10">
    <property type="entry name" value="Dbl homology (DH) domain"/>
    <property type="match status" value="1"/>
</dbReference>
<dbReference type="InterPro" id="IPR011993">
    <property type="entry name" value="PH-like_dom_sf"/>
</dbReference>
<feature type="compositionally biased region" description="Low complexity" evidence="4">
    <location>
        <begin position="401"/>
        <end position="420"/>
    </location>
</feature>
<dbReference type="InterPro" id="IPR000591">
    <property type="entry name" value="DEP_dom"/>
</dbReference>
<dbReference type="CDD" id="cd04371">
    <property type="entry name" value="DEP"/>
    <property type="match status" value="1"/>
</dbReference>
<sequence>MSQKPALPAKPADLQVRPRAKTAPSASSNPARRSSGGTTSAAKNGEQKQSGTAESPSTSARSSTVIARPPPPNKASPPVPRRNSPVNSRGDSKPARPRSPSASGPSGAHSPSHELARSPLAISSPASPKPQPRQRTSAAEGGNASATNSAPSSNRNSDQATEVSPPRGARPSLRPKPAARRISDAPPGHVTTLGGVADAAADAAQRRRGSLSPTFTFDAKPAAPIAGLRPQLPPRRQTATVSSSHSRDTPTNSGTESNPAAPADTESSAQAPIIVPVRPNPKPRPKSQDTSTLRAQSLSMSEGSGVPAMRPSVPRRTISQPAAAVAAAAAAAASAQAVPAERGQKPSPNATRRMAPIPDEVKAARLKASSEPAHPANPPPPPPSDTPSRTSTELAQDTRASDSASTRNSSSVAASSPPAVRGIRAKPHGGRSLVPPPRPPKVALPQHLARQAEASGRPKPAPRRSSSTFLSATKLSQSFRLQPPNKTSTDSSPTLPTRKNSLPTDLGTSPSKPDDNAESTLEKLEDDQPAESFFAEFLRQYPDTNLQDTDPYEITSYTAKKMRKAVKCETNRHRLKKYPKCFKARDAIEFLIDRNVAGDELEAVRICEGMRCYGMIANVQDASFGFEKGTVMASRPPFYRWRDENFWSKDGLQSAFGFEDTRSLPSVSASEDSLSISSTSRTHENSVAFVNLGPSTSVPPGTALPPPPPAAIAAPPSSNSQNASGRPSPMAQVAATSLPHVSSSDPDTLMSQAQLAFGIFGNPPPPTASTKVPSTSATSTTTASPASNAAASARAEARASLVSAPTPIAAPIGQSRPTSVALRPPSTARPPSTMAVPSSKPVGVNKALDAAVAAAVLSRKTSVATASDTAVNVESNPVATRPPASATSASVTPTNVTPASVAPVAAATPSATPPVVTKPPSDTSSGKPPVLPPKKPTVVGAAGGSASAPAAGAPPASAPPGLVTGDQKASSVSIPERGSPPDTASNADADVNPPQRTPSIASLDSNSDFSDLDLDYEFDDADWSDDETFDALQESQNSTQSNSRSVPVARRHQPAEDAPARSRSHGAGGDDDDLHFEEPDKHLSPSAGATTVSMDYGAPVQIDEADWHDSSKVYDVFRSTVQEAFNNPSRDPIYESVEECRPAEMTALPPPAPAPISELQSKLWRYRQDVIDSGIADSMTKLELRRQDAINEVLETEKTYKANLASFKKQFIVPLLVAARTKVGDQMVNRASDHDDILSKDIVEDLKDCVERLEQTSKALIDDLEERRNENLVVETIVDKFDFHLDALRLALTYYSRVAPPAMHHLGKNSKQVDLFLQQFSEASHKGLTIHSYVIEPVQRVARYPLLMNGILAATPEDSEDYAAMQRLIQQLSDVADECNEIARMEDNYLSLLELEETLDMKGHEPIAGPSRTLIHRGPVKRVLIKDGRVARVKPAELVLLSDMVLILKKQFLGSKSIIKRQIHRKRVRIQDHEGLPGDRPEAQHLFMLFLNKGHMASDMEPFILHCNTAQEKTKWLEAFDPPRDESNYLHWDCPQVVAIADWAPQDSEQLQLNIGQIINVTRPDEGGWSYGYYADRPRNRRLNPDKLFPTNHTITFDPSSSFAHLLQSSVI</sequence>
<feature type="coiled-coil region" evidence="3">
    <location>
        <begin position="1243"/>
        <end position="1270"/>
    </location>
</feature>
<keyword evidence="3" id="KW-0175">Coiled coil</keyword>
<dbReference type="PANTHER" id="PTHR12673">
    <property type="entry name" value="FACIOGENITAL DYSPLASIA PROTEIN"/>
    <property type="match status" value="1"/>
</dbReference>
<dbReference type="eggNOG" id="KOG3523">
    <property type="taxonomic scope" value="Eukaryota"/>
</dbReference>
<dbReference type="CDD" id="cd00160">
    <property type="entry name" value="RhoGEF"/>
    <property type="match status" value="1"/>
</dbReference>
<feature type="region of interest" description="Disordered" evidence="4">
    <location>
        <begin position="874"/>
        <end position="1013"/>
    </location>
</feature>
<accession>A9UVT8</accession>
<dbReference type="InParanoid" id="A9UVT8"/>
<feature type="compositionally biased region" description="Basic and acidic residues" evidence="4">
    <location>
        <begin position="512"/>
        <end position="523"/>
    </location>
</feature>
<dbReference type="InterPro" id="IPR036028">
    <property type="entry name" value="SH3-like_dom_sf"/>
</dbReference>
<dbReference type="OMA" id="IMARTIQ"/>
<evidence type="ECO:0000313" key="8">
    <source>
        <dbReference type="Proteomes" id="UP000001357"/>
    </source>
</evidence>
<feature type="compositionally biased region" description="Polar residues" evidence="4">
    <location>
        <begin position="1033"/>
        <end position="1045"/>
    </location>
</feature>
<proteinExistence type="predicted"/>
<keyword evidence="8" id="KW-1185">Reference proteome</keyword>